<dbReference type="GO" id="GO:0016034">
    <property type="term" value="F:maleylacetoacetate isomerase activity"/>
    <property type="evidence" value="ECO:0007669"/>
    <property type="project" value="TreeGrafter"/>
</dbReference>
<sequence>MLKLYIGNKNYSSWSMRPWVLLKQAGIVFEEVRVRFDSFDAQSEFKRTIGAVSPTAKVPVLVDGDLVVWDTLAIAEYVAETYPDKKLWPTDTKARARARSVCAEMHSGFTALRSHCPMNIEANLADTGALIWRDQAGVRADVQRLVEMWGALLQEHGGPLLFGEFTVADAYFSPVCMRLHTYALPVPATIQAYVDRVRTLPGVQAWIDEALAEKDFLDFEEPYRLRHTES</sequence>
<reference evidence="2 3" key="1">
    <citation type="journal article" date="2015" name="Stand. Genomic Sci.">
        <title>Genomic Encyclopedia of Bacterial and Archaeal Type Strains, Phase III: the genomes of soil and plant-associated and newly described type strains.</title>
        <authorList>
            <person name="Whitman W.B."/>
            <person name="Woyke T."/>
            <person name="Klenk H.P."/>
            <person name="Zhou Y."/>
            <person name="Lilburn T.G."/>
            <person name="Beck B.J."/>
            <person name="De Vos P."/>
            <person name="Vandamme P."/>
            <person name="Eisen J.A."/>
            <person name="Garrity G."/>
            <person name="Hugenholtz P."/>
            <person name="Kyrpides N.C."/>
        </authorList>
    </citation>
    <scope>NUCLEOTIDE SEQUENCE [LARGE SCALE GENOMIC DNA]</scope>
    <source>
        <strain evidence="2 3">DSM 64</strain>
    </source>
</reference>
<dbReference type="SFLD" id="SFLDG00358">
    <property type="entry name" value="Main_(cytGST)"/>
    <property type="match status" value="1"/>
</dbReference>
<evidence type="ECO:0000313" key="2">
    <source>
        <dbReference type="EMBL" id="TWG39117.1"/>
    </source>
</evidence>
<dbReference type="RefSeq" id="WP_146870056.1">
    <property type="nucleotide sequence ID" value="NZ_VJWE01000011.1"/>
</dbReference>
<dbReference type="GO" id="GO:0004364">
    <property type="term" value="F:glutathione transferase activity"/>
    <property type="evidence" value="ECO:0007669"/>
    <property type="project" value="TreeGrafter"/>
</dbReference>
<dbReference type="CDD" id="cd03194">
    <property type="entry name" value="GST_C_3"/>
    <property type="match status" value="1"/>
</dbReference>
<proteinExistence type="predicted"/>
<organism evidence="2 3">
    <name type="scientific">Acidovorax delafieldii</name>
    <name type="common">Pseudomonas delafieldii</name>
    <dbReference type="NCBI Taxonomy" id="47920"/>
    <lineage>
        <taxon>Bacteria</taxon>
        <taxon>Pseudomonadati</taxon>
        <taxon>Pseudomonadota</taxon>
        <taxon>Betaproteobacteria</taxon>
        <taxon>Burkholderiales</taxon>
        <taxon>Comamonadaceae</taxon>
        <taxon>Acidovorax</taxon>
    </lineage>
</organism>
<dbReference type="SUPFAM" id="SSF52833">
    <property type="entry name" value="Thioredoxin-like"/>
    <property type="match status" value="1"/>
</dbReference>
<dbReference type="PANTHER" id="PTHR42673:SF4">
    <property type="entry name" value="MALEYLACETOACETATE ISOMERASE"/>
    <property type="match status" value="1"/>
</dbReference>
<dbReference type="EMBL" id="VJWE01000011">
    <property type="protein sequence ID" value="TWG39117.1"/>
    <property type="molecule type" value="Genomic_DNA"/>
</dbReference>
<dbReference type="PANTHER" id="PTHR42673">
    <property type="entry name" value="MALEYLACETOACETATE ISOMERASE"/>
    <property type="match status" value="1"/>
</dbReference>
<dbReference type="Pfam" id="PF13409">
    <property type="entry name" value="GST_N_2"/>
    <property type="match status" value="1"/>
</dbReference>
<dbReference type="FunFam" id="3.40.30.10:FF:000206">
    <property type="entry name" value="Probable glutathione S-transferase"/>
    <property type="match status" value="1"/>
</dbReference>
<dbReference type="InterPro" id="IPR004045">
    <property type="entry name" value="Glutathione_S-Trfase_N"/>
</dbReference>
<dbReference type="GeneID" id="51110055"/>
<evidence type="ECO:0000259" key="1">
    <source>
        <dbReference type="PROSITE" id="PS50404"/>
    </source>
</evidence>
<dbReference type="InterPro" id="IPR036249">
    <property type="entry name" value="Thioredoxin-like_sf"/>
</dbReference>
<dbReference type="SFLD" id="SFLDS00019">
    <property type="entry name" value="Glutathione_Transferase_(cytos"/>
    <property type="match status" value="1"/>
</dbReference>
<dbReference type="GO" id="GO:0006749">
    <property type="term" value="P:glutathione metabolic process"/>
    <property type="evidence" value="ECO:0007669"/>
    <property type="project" value="TreeGrafter"/>
</dbReference>
<dbReference type="InterPro" id="IPR040079">
    <property type="entry name" value="Glutathione_S-Trfase"/>
</dbReference>
<dbReference type="Pfam" id="PF13410">
    <property type="entry name" value="GST_C_2"/>
    <property type="match status" value="1"/>
</dbReference>
<name>A0A561XSL7_ACIDE</name>
<feature type="domain" description="GST N-terminal" evidence="1">
    <location>
        <begin position="2"/>
        <end position="86"/>
    </location>
</feature>
<comment type="caution">
    <text evidence="2">The sequence shown here is derived from an EMBL/GenBank/DDBJ whole genome shotgun (WGS) entry which is preliminary data.</text>
</comment>
<dbReference type="SUPFAM" id="SSF47616">
    <property type="entry name" value="GST C-terminal domain-like"/>
    <property type="match status" value="1"/>
</dbReference>
<dbReference type="Proteomes" id="UP000321485">
    <property type="component" value="Unassembled WGS sequence"/>
</dbReference>
<dbReference type="CDD" id="cd03043">
    <property type="entry name" value="GST_N_1"/>
    <property type="match status" value="1"/>
</dbReference>
<dbReference type="Gene3D" id="3.40.30.10">
    <property type="entry name" value="Glutaredoxin"/>
    <property type="match status" value="1"/>
</dbReference>
<dbReference type="GO" id="GO:0006559">
    <property type="term" value="P:L-phenylalanine catabolic process"/>
    <property type="evidence" value="ECO:0007669"/>
    <property type="project" value="TreeGrafter"/>
</dbReference>
<dbReference type="AlphaFoldDB" id="A0A561XSL7"/>
<dbReference type="InterPro" id="IPR036282">
    <property type="entry name" value="Glutathione-S-Trfase_C_sf"/>
</dbReference>
<dbReference type="Gene3D" id="1.20.1050.10">
    <property type="match status" value="1"/>
</dbReference>
<keyword evidence="2" id="KW-0808">Transferase</keyword>
<accession>A0A561XSL7</accession>
<protein>
    <submittedName>
        <fullName evidence="2">Glutathione S-transferase</fullName>
    </submittedName>
</protein>
<gene>
    <name evidence="2" type="ORF">ATF69_0985</name>
</gene>
<evidence type="ECO:0000313" key="3">
    <source>
        <dbReference type="Proteomes" id="UP000321485"/>
    </source>
</evidence>
<dbReference type="PROSITE" id="PS50404">
    <property type="entry name" value="GST_NTER"/>
    <property type="match status" value="1"/>
</dbReference>